<dbReference type="InterPro" id="IPR011701">
    <property type="entry name" value="MFS"/>
</dbReference>
<evidence type="ECO:0000256" key="4">
    <source>
        <dbReference type="ARBA" id="ARBA00022692"/>
    </source>
</evidence>
<feature type="transmembrane region" description="Helical" evidence="7">
    <location>
        <begin position="20"/>
        <end position="42"/>
    </location>
</feature>
<evidence type="ECO:0000256" key="1">
    <source>
        <dbReference type="ARBA" id="ARBA00004651"/>
    </source>
</evidence>
<dbReference type="Pfam" id="PF07690">
    <property type="entry name" value="MFS_1"/>
    <property type="match status" value="1"/>
</dbReference>
<evidence type="ECO:0000256" key="3">
    <source>
        <dbReference type="ARBA" id="ARBA00022448"/>
    </source>
</evidence>
<dbReference type="PANTHER" id="PTHR23514">
    <property type="entry name" value="BYPASS OF STOP CODON PROTEIN 6"/>
    <property type="match status" value="1"/>
</dbReference>
<keyword evidence="4 7" id="KW-0812">Transmembrane</keyword>
<keyword evidence="5 7" id="KW-1133">Transmembrane helix</keyword>
<evidence type="ECO:0000313" key="9">
    <source>
        <dbReference type="EMBL" id="HCL03436.1"/>
    </source>
</evidence>
<dbReference type="PANTHER" id="PTHR23514:SF3">
    <property type="entry name" value="BYPASS OF STOP CODON PROTEIN 6"/>
    <property type="match status" value="1"/>
</dbReference>
<dbReference type="AlphaFoldDB" id="A0A3D2X8X3"/>
<protein>
    <submittedName>
        <fullName evidence="9">MFS transporter</fullName>
    </submittedName>
</protein>
<sequence length="219" mass="24360">MSLLKSKHQEAQLGYHHTLYASYLGYITQAIINNFPALLFLTFQKEFDVSLERIATMVSINFIIQIIVDFIGAKTIDKIGYRISAVVAHGFCVIGLISLGTLPKLLPDPYLGLLIAVAFNAIGGGIIEVIISPIVESLPGKEKDKAMSILHSFYCFGHVGVVILSTLFFLLVGIEHWPFLAYFWMLIPLGNLILFSKVPLCTLSEHHEEAMNYSEDVTQ</sequence>
<dbReference type="Gene3D" id="1.20.1250.20">
    <property type="entry name" value="MFS general substrate transporter like domains"/>
    <property type="match status" value="1"/>
</dbReference>
<dbReference type="SUPFAM" id="SSF103473">
    <property type="entry name" value="MFS general substrate transporter"/>
    <property type="match status" value="1"/>
</dbReference>
<dbReference type="PROSITE" id="PS50850">
    <property type="entry name" value="MFS"/>
    <property type="match status" value="1"/>
</dbReference>
<feature type="domain" description="Major facilitator superfamily (MFS) profile" evidence="8">
    <location>
        <begin position="18"/>
        <end position="219"/>
    </location>
</feature>
<accession>A0A3D2X8X3</accession>
<comment type="subcellular location">
    <subcellularLocation>
        <location evidence="1">Cell membrane</location>
        <topology evidence="1">Multi-pass membrane protein</topology>
    </subcellularLocation>
</comment>
<dbReference type="EMBL" id="DPVV01000452">
    <property type="protein sequence ID" value="HCL03436.1"/>
    <property type="molecule type" value="Genomic_DNA"/>
</dbReference>
<keyword evidence="3" id="KW-0813">Transport</keyword>
<evidence type="ECO:0000256" key="7">
    <source>
        <dbReference type="SAM" id="Phobius"/>
    </source>
</evidence>
<dbReference type="GO" id="GO:0005886">
    <property type="term" value="C:plasma membrane"/>
    <property type="evidence" value="ECO:0007669"/>
    <property type="project" value="UniProtKB-SubCell"/>
</dbReference>
<dbReference type="InterPro" id="IPR036259">
    <property type="entry name" value="MFS_trans_sf"/>
</dbReference>
<evidence type="ECO:0000259" key="8">
    <source>
        <dbReference type="PROSITE" id="PS50850"/>
    </source>
</evidence>
<dbReference type="Proteomes" id="UP000262969">
    <property type="component" value="Unassembled WGS sequence"/>
</dbReference>
<keyword evidence="6 7" id="KW-0472">Membrane</keyword>
<gene>
    <name evidence="9" type="ORF">DHW61_13680</name>
</gene>
<proteinExistence type="inferred from homology"/>
<reference evidence="9 10" key="1">
    <citation type="journal article" date="2018" name="Nat. Biotechnol.">
        <title>A standardized bacterial taxonomy based on genome phylogeny substantially revises the tree of life.</title>
        <authorList>
            <person name="Parks D.H."/>
            <person name="Chuvochina M."/>
            <person name="Waite D.W."/>
            <person name="Rinke C."/>
            <person name="Skarshewski A."/>
            <person name="Chaumeil P.A."/>
            <person name="Hugenholtz P."/>
        </authorList>
    </citation>
    <scope>NUCLEOTIDE SEQUENCE [LARGE SCALE GENOMIC DNA]</scope>
    <source>
        <strain evidence="9">UBA11728</strain>
    </source>
</reference>
<evidence type="ECO:0000256" key="6">
    <source>
        <dbReference type="ARBA" id="ARBA00023136"/>
    </source>
</evidence>
<feature type="transmembrane region" description="Helical" evidence="7">
    <location>
        <begin position="110"/>
        <end position="131"/>
    </location>
</feature>
<feature type="transmembrane region" description="Helical" evidence="7">
    <location>
        <begin position="177"/>
        <end position="195"/>
    </location>
</feature>
<evidence type="ECO:0000256" key="5">
    <source>
        <dbReference type="ARBA" id="ARBA00022989"/>
    </source>
</evidence>
<evidence type="ECO:0000313" key="10">
    <source>
        <dbReference type="Proteomes" id="UP000262969"/>
    </source>
</evidence>
<dbReference type="GO" id="GO:0022857">
    <property type="term" value="F:transmembrane transporter activity"/>
    <property type="evidence" value="ECO:0007669"/>
    <property type="project" value="InterPro"/>
</dbReference>
<comment type="caution">
    <text evidence="9">The sequence shown here is derived from an EMBL/GenBank/DDBJ whole genome shotgun (WGS) entry which is preliminary data.</text>
</comment>
<organism evidence="9 10">
    <name type="scientific">Lachnoclostridium phytofermentans</name>
    <dbReference type="NCBI Taxonomy" id="66219"/>
    <lineage>
        <taxon>Bacteria</taxon>
        <taxon>Bacillati</taxon>
        <taxon>Bacillota</taxon>
        <taxon>Clostridia</taxon>
        <taxon>Lachnospirales</taxon>
        <taxon>Lachnospiraceae</taxon>
    </lineage>
</organism>
<feature type="non-terminal residue" evidence="9">
    <location>
        <position position="219"/>
    </location>
</feature>
<feature type="transmembrane region" description="Helical" evidence="7">
    <location>
        <begin position="79"/>
        <end position="98"/>
    </location>
</feature>
<comment type="similarity">
    <text evidence="2">Belongs to the major facilitator superfamily.</text>
</comment>
<name>A0A3D2X8X3_9FIRM</name>
<dbReference type="InterPro" id="IPR051788">
    <property type="entry name" value="MFS_Transporter"/>
</dbReference>
<dbReference type="InterPro" id="IPR020846">
    <property type="entry name" value="MFS_dom"/>
</dbReference>
<feature type="transmembrane region" description="Helical" evidence="7">
    <location>
        <begin position="54"/>
        <end position="72"/>
    </location>
</feature>
<evidence type="ECO:0000256" key="2">
    <source>
        <dbReference type="ARBA" id="ARBA00008335"/>
    </source>
</evidence>
<feature type="transmembrane region" description="Helical" evidence="7">
    <location>
        <begin position="152"/>
        <end position="171"/>
    </location>
</feature>